<comment type="caution">
    <text evidence="5">The sequence shown here is derived from an EMBL/GenBank/DDBJ whole genome shotgun (WGS) entry which is preliminary data.</text>
</comment>
<evidence type="ECO:0000259" key="4">
    <source>
        <dbReference type="Pfam" id="PF00294"/>
    </source>
</evidence>
<comment type="similarity">
    <text evidence="1">Belongs to the carbohydrate kinase PfkB family.</text>
</comment>
<dbReference type="InterPro" id="IPR002173">
    <property type="entry name" value="Carboh/pur_kinase_PfkB_CS"/>
</dbReference>
<accession>A0ABP7KNZ7</accession>
<feature type="domain" description="Carbohydrate kinase PfkB" evidence="4">
    <location>
        <begin position="37"/>
        <end position="291"/>
    </location>
</feature>
<dbReference type="PANTHER" id="PTHR43320">
    <property type="entry name" value="SUGAR KINASE"/>
    <property type="match status" value="1"/>
</dbReference>
<dbReference type="EMBL" id="BAABCN010000007">
    <property type="protein sequence ID" value="GAA3881271.1"/>
    <property type="molecule type" value="Genomic_DNA"/>
</dbReference>
<evidence type="ECO:0000256" key="1">
    <source>
        <dbReference type="ARBA" id="ARBA00010688"/>
    </source>
</evidence>
<organism evidence="5 6">
    <name type="scientific">Leifsonia kafniensis</name>
    <dbReference type="NCBI Taxonomy" id="475957"/>
    <lineage>
        <taxon>Bacteria</taxon>
        <taxon>Bacillati</taxon>
        <taxon>Actinomycetota</taxon>
        <taxon>Actinomycetes</taxon>
        <taxon>Micrococcales</taxon>
        <taxon>Microbacteriaceae</taxon>
        <taxon>Leifsonia</taxon>
    </lineage>
</organism>
<reference evidence="6" key="1">
    <citation type="journal article" date="2019" name="Int. J. Syst. Evol. Microbiol.">
        <title>The Global Catalogue of Microorganisms (GCM) 10K type strain sequencing project: providing services to taxonomists for standard genome sequencing and annotation.</title>
        <authorList>
            <consortium name="The Broad Institute Genomics Platform"/>
            <consortium name="The Broad Institute Genome Sequencing Center for Infectious Disease"/>
            <person name="Wu L."/>
            <person name="Ma J."/>
        </authorList>
    </citation>
    <scope>NUCLEOTIDE SEQUENCE [LARGE SCALE GENOMIC DNA]</scope>
    <source>
        <strain evidence="6">JCM 17021</strain>
    </source>
</reference>
<sequence length="299" mass="30814">MKGRTVSSSPVLAVAGDLLEDVIVWGNGELKHATDNPARIFRTRGGSAANVAAIAAALMPVRFIGKVGTDAAGDSLGASLSELGVDVRLQHGGSTGTVVILVDPSGERTMFPDRAAAAEMDAIDPAWLDGVTWLHLPLYGFETPQTRSALLALTAAAHERGISVSIDVSSVSLLEHLGVDEAPRLIAEINPAVVFANADEAAHLDIAAWPHVAGRTLILKRGAHAVLVQNDTEQFEVAVTPVTDVKDSTGAGDSFAAGYLSQAILGAPIRSCVETGAAVAAQVLKSPGATLQVTPAEAR</sequence>
<evidence type="ECO:0000256" key="2">
    <source>
        <dbReference type="ARBA" id="ARBA00022679"/>
    </source>
</evidence>
<dbReference type="InterPro" id="IPR011611">
    <property type="entry name" value="PfkB_dom"/>
</dbReference>
<keyword evidence="6" id="KW-1185">Reference proteome</keyword>
<gene>
    <name evidence="5" type="ORF">GCM10022381_24410</name>
</gene>
<proteinExistence type="inferred from homology"/>
<dbReference type="InterPro" id="IPR052700">
    <property type="entry name" value="Carb_kinase_PfkB-like"/>
</dbReference>
<dbReference type="PANTHER" id="PTHR43320:SF3">
    <property type="entry name" value="CARBOHYDRATE KINASE PFKB DOMAIN-CONTAINING PROTEIN"/>
    <property type="match status" value="1"/>
</dbReference>
<evidence type="ECO:0000313" key="6">
    <source>
        <dbReference type="Proteomes" id="UP001501803"/>
    </source>
</evidence>
<dbReference type="GO" id="GO:0016301">
    <property type="term" value="F:kinase activity"/>
    <property type="evidence" value="ECO:0007669"/>
    <property type="project" value="UniProtKB-KW"/>
</dbReference>
<dbReference type="Proteomes" id="UP001501803">
    <property type="component" value="Unassembled WGS sequence"/>
</dbReference>
<dbReference type="InterPro" id="IPR029056">
    <property type="entry name" value="Ribokinase-like"/>
</dbReference>
<evidence type="ECO:0000256" key="3">
    <source>
        <dbReference type="ARBA" id="ARBA00022777"/>
    </source>
</evidence>
<dbReference type="Gene3D" id="3.40.1190.20">
    <property type="match status" value="1"/>
</dbReference>
<keyword evidence="2" id="KW-0808">Transferase</keyword>
<dbReference type="PROSITE" id="PS00584">
    <property type="entry name" value="PFKB_KINASES_2"/>
    <property type="match status" value="1"/>
</dbReference>
<dbReference type="Pfam" id="PF00294">
    <property type="entry name" value="PfkB"/>
    <property type="match status" value="1"/>
</dbReference>
<protein>
    <submittedName>
        <fullName evidence="5">PfkB family carbohydrate kinase</fullName>
    </submittedName>
</protein>
<keyword evidence="3 5" id="KW-0418">Kinase</keyword>
<dbReference type="SUPFAM" id="SSF53613">
    <property type="entry name" value="Ribokinase-like"/>
    <property type="match status" value="1"/>
</dbReference>
<evidence type="ECO:0000313" key="5">
    <source>
        <dbReference type="EMBL" id="GAA3881271.1"/>
    </source>
</evidence>
<name>A0ABP7KNZ7_9MICO</name>